<feature type="coiled-coil region" evidence="6">
    <location>
        <begin position="149"/>
        <end position="180"/>
    </location>
</feature>
<feature type="compositionally biased region" description="Basic residues" evidence="7">
    <location>
        <begin position="16"/>
        <end position="32"/>
    </location>
</feature>
<protein>
    <submittedName>
        <fullName evidence="9">Dixin</fullName>
    </submittedName>
</protein>
<keyword evidence="3" id="KW-0963">Cytoplasm</keyword>
<organism evidence="9 10">
    <name type="scientific">Halocaridina rubra</name>
    <name type="common">Hawaiian red shrimp</name>
    <dbReference type="NCBI Taxonomy" id="373956"/>
    <lineage>
        <taxon>Eukaryota</taxon>
        <taxon>Metazoa</taxon>
        <taxon>Ecdysozoa</taxon>
        <taxon>Arthropoda</taxon>
        <taxon>Crustacea</taxon>
        <taxon>Multicrustacea</taxon>
        <taxon>Malacostraca</taxon>
        <taxon>Eumalacostraca</taxon>
        <taxon>Eucarida</taxon>
        <taxon>Decapoda</taxon>
        <taxon>Pleocyemata</taxon>
        <taxon>Caridea</taxon>
        <taxon>Atyoidea</taxon>
        <taxon>Atyidae</taxon>
        <taxon>Halocaridina</taxon>
    </lineage>
</organism>
<evidence type="ECO:0000256" key="3">
    <source>
        <dbReference type="ARBA" id="ARBA00022490"/>
    </source>
</evidence>
<feature type="compositionally biased region" description="Basic residues" evidence="7">
    <location>
        <begin position="100"/>
        <end position="112"/>
    </location>
</feature>
<dbReference type="GO" id="GO:0060070">
    <property type="term" value="P:canonical Wnt signaling pathway"/>
    <property type="evidence" value="ECO:0007669"/>
    <property type="project" value="TreeGrafter"/>
</dbReference>
<accession>A0AAN8ZYB5</accession>
<feature type="compositionally biased region" description="Basic and acidic residues" evidence="7">
    <location>
        <begin position="47"/>
        <end position="65"/>
    </location>
</feature>
<sequence length="406" mass="45296">MLAAMPIHRTEDQQRLKVRTKMSSVKKSKKGKLQSTIEVESRGVCTNKDREEPNLKDALSSKEKLSLNSPSKENPFQENSTQEKPLETTQTTPLRDNNRGSHKHHGGHRRHSRQELDPNSRIGHSTRTQELVVENSTSSPASKQEILHLSLARQALEAEKVELKRLLEQRESIITELRKQMHHREKTIQAQRAQFEDALRNLQNGKRSGNPVDILFGRGKESLGGGSGGTAGGSREELQLVRDAITSLRSNFRGTDPNQHTLDTLEQAIAVLIERCGGLNSGGGGNGNGSSSERVIGNGTIVGSADKSARLSDKRPQVNGVVEQSTKVIYFTERTVTPFMSTINKRLGDIRLREFKAMFDRPGIFRFHFKSHDPEYGMVKEEIINDDDVLPGVEGKIIAWVEEDTD</sequence>
<dbReference type="PANTHER" id="PTHR10878">
    <property type="entry name" value="SEGMENT POLARITY PROTEIN DISHEVELLED"/>
    <property type="match status" value="1"/>
</dbReference>
<dbReference type="Proteomes" id="UP001381693">
    <property type="component" value="Unassembled WGS sequence"/>
</dbReference>
<feature type="domain" description="DIX" evidence="8">
    <location>
        <begin position="323"/>
        <end position="405"/>
    </location>
</feature>
<gene>
    <name evidence="9" type="primary">DIXDC1</name>
    <name evidence="9" type="ORF">SK128_010560</name>
</gene>
<dbReference type="Pfam" id="PF00778">
    <property type="entry name" value="DIX"/>
    <property type="match status" value="1"/>
</dbReference>
<evidence type="ECO:0000313" key="9">
    <source>
        <dbReference type="EMBL" id="KAK7024514.1"/>
    </source>
</evidence>
<dbReference type="InterPro" id="IPR015506">
    <property type="entry name" value="Dsh/Dvl-rel"/>
</dbReference>
<name>A0AAN8ZYB5_HALRR</name>
<proteinExistence type="predicted"/>
<keyword evidence="10" id="KW-1185">Reference proteome</keyword>
<evidence type="ECO:0000256" key="4">
    <source>
        <dbReference type="ARBA" id="ARBA00022687"/>
    </source>
</evidence>
<evidence type="ECO:0000256" key="1">
    <source>
        <dbReference type="ARBA" id="ARBA00004496"/>
    </source>
</evidence>
<keyword evidence="6" id="KW-0175">Coiled coil</keyword>
<comment type="caution">
    <text evidence="9">The sequence shown here is derived from an EMBL/GenBank/DDBJ whole genome shotgun (WGS) entry which is preliminary data.</text>
</comment>
<dbReference type="PROSITE" id="PS50841">
    <property type="entry name" value="DIX"/>
    <property type="match status" value="1"/>
</dbReference>
<keyword evidence="4 5" id="KW-0879">Wnt signaling pathway</keyword>
<dbReference type="InterPro" id="IPR029071">
    <property type="entry name" value="Ubiquitin-like_domsf"/>
</dbReference>
<keyword evidence="2" id="KW-0217">Developmental protein</keyword>
<dbReference type="SUPFAM" id="SSF54236">
    <property type="entry name" value="Ubiquitin-like"/>
    <property type="match status" value="1"/>
</dbReference>
<dbReference type="GO" id="GO:0005829">
    <property type="term" value="C:cytosol"/>
    <property type="evidence" value="ECO:0007669"/>
    <property type="project" value="TreeGrafter"/>
</dbReference>
<feature type="region of interest" description="Disordered" evidence="7">
    <location>
        <begin position="1"/>
        <end position="143"/>
    </location>
</feature>
<dbReference type="PANTHER" id="PTHR10878:SF22">
    <property type="entry name" value="DIXIN"/>
    <property type="match status" value="1"/>
</dbReference>
<evidence type="ECO:0000256" key="5">
    <source>
        <dbReference type="PROSITE-ProRule" id="PRU00069"/>
    </source>
</evidence>
<feature type="compositionally biased region" description="Polar residues" evidence="7">
    <location>
        <begin position="122"/>
        <end position="142"/>
    </location>
</feature>
<dbReference type="SMART" id="SM00021">
    <property type="entry name" value="DAX"/>
    <property type="match status" value="1"/>
</dbReference>
<comment type="subcellular location">
    <subcellularLocation>
        <location evidence="1">Cytoplasm</location>
    </subcellularLocation>
</comment>
<dbReference type="InterPro" id="IPR001158">
    <property type="entry name" value="DIX"/>
</dbReference>
<evidence type="ECO:0000256" key="7">
    <source>
        <dbReference type="SAM" id="MobiDB-lite"/>
    </source>
</evidence>
<evidence type="ECO:0000259" key="8">
    <source>
        <dbReference type="PROSITE" id="PS50841"/>
    </source>
</evidence>
<dbReference type="InterPro" id="IPR038207">
    <property type="entry name" value="DIX_dom_sf"/>
</dbReference>
<dbReference type="AlphaFoldDB" id="A0AAN8ZYB5"/>
<evidence type="ECO:0000256" key="2">
    <source>
        <dbReference type="ARBA" id="ARBA00022473"/>
    </source>
</evidence>
<dbReference type="EMBL" id="JAXCGZ010022766">
    <property type="protein sequence ID" value="KAK7024514.1"/>
    <property type="molecule type" value="Genomic_DNA"/>
</dbReference>
<evidence type="ECO:0000256" key="6">
    <source>
        <dbReference type="SAM" id="Coils"/>
    </source>
</evidence>
<feature type="compositionally biased region" description="Polar residues" evidence="7">
    <location>
        <begin position="66"/>
        <end position="95"/>
    </location>
</feature>
<reference evidence="9 10" key="1">
    <citation type="submission" date="2023-11" db="EMBL/GenBank/DDBJ databases">
        <title>Halocaridina rubra genome assembly.</title>
        <authorList>
            <person name="Smith C."/>
        </authorList>
    </citation>
    <scope>NUCLEOTIDE SEQUENCE [LARGE SCALE GENOMIC DNA]</scope>
    <source>
        <strain evidence="9">EP-1</strain>
        <tissue evidence="9">Whole</tissue>
    </source>
</reference>
<dbReference type="Gene3D" id="2.40.240.130">
    <property type="match status" value="1"/>
</dbReference>
<evidence type="ECO:0000313" key="10">
    <source>
        <dbReference type="Proteomes" id="UP001381693"/>
    </source>
</evidence>